<feature type="signal peptide" evidence="1">
    <location>
        <begin position="1"/>
        <end position="21"/>
    </location>
</feature>
<protein>
    <submittedName>
        <fullName evidence="2">Conjugative transfer protein TrbL</fullName>
    </submittedName>
</protein>
<dbReference type="Proteomes" id="UP000036959">
    <property type="component" value="Unassembled WGS sequence"/>
</dbReference>
<dbReference type="RefSeq" id="WP_050451479.1">
    <property type="nucleotide sequence ID" value="NZ_LFJJ01000001.1"/>
</dbReference>
<sequence length="162" mass="15738">MKQRSIAVALAISLVSAVYSAQSIGGASEQVSVGTVSILAAPLASIVASGQGVNPSEAASVAGMGSVLVVKGVTEAGKDAVEFIADAASGVSKVSVKAGRSTAQAVGLSVGTTVNVVAQSTGTALVASGKLLAFIPNAAGEALLHHSRVPGTSPTTQQEAQQ</sequence>
<keyword evidence="1" id="KW-0732">Signal</keyword>
<dbReference type="AlphaFoldDB" id="A0A0L0MJF1"/>
<dbReference type="EMBL" id="LFJJ01000001">
    <property type="protein sequence ID" value="KND62445.1"/>
    <property type="molecule type" value="Genomic_DNA"/>
</dbReference>
<reference evidence="3" key="1">
    <citation type="submission" date="2015-06" db="EMBL/GenBank/DDBJ databases">
        <title>Comparative genomics of Burkholderia leaf nodule symbionts.</title>
        <authorList>
            <person name="Carlier A."/>
            <person name="Eberl L."/>
            <person name="Pinto-Carbo M."/>
        </authorList>
    </citation>
    <scope>NUCLEOTIDE SEQUENCE [LARGE SCALE GENOMIC DNA]</scope>
    <source>
        <strain evidence="3">UZHbot4</strain>
    </source>
</reference>
<accession>A0A0L0MJF1</accession>
<feature type="chain" id="PRO_5005544451" evidence="1">
    <location>
        <begin position="22"/>
        <end position="162"/>
    </location>
</feature>
<comment type="caution">
    <text evidence="2">The sequence shown here is derived from an EMBL/GenBank/DDBJ whole genome shotgun (WGS) entry which is preliminary data.</text>
</comment>
<dbReference type="OrthoDB" id="5986644at2"/>
<organism evidence="2 3">
    <name type="scientific">Candidatus Burkholderia verschuerenii</name>
    <dbReference type="NCBI Taxonomy" id="242163"/>
    <lineage>
        <taxon>Bacteria</taxon>
        <taxon>Pseudomonadati</taxon>
        <taxon>Pseudomonadota</taxon>
        <taxon>Betaproteobacteria</taxon>
        <taxon>Burkholderiales</taxon>
        <taxon>Burkholderiaceae</taxon>
        <taxon>Burkholderia</taxon>
    </lineage>
</organism>
<dbReference type="PATRIC" id="fig|242163.4.peg.118"/>
<evidence type="ECO:0000313" key="2">
    <source>
        <dbReference type="EMBL" id="KND62445.1"/>
    </source>
</evidence>
<evidence type="ECO:0000313" key="3">
    <source>
        <dbReference type="Proteomes" id="UP000036959"/>
    </source>
</evidence>
<gene>
    <name evidence="2" type="ORF">BVER_01654</name>
</gene>
<proteinExistence type="predicted"/>
<keyword evidence="3" id="KW-1185">Reference proteome</keyword>
<evidence type="ECO:0000256" key="1">
    <source>
        <dbReference type="SAM" id="SignalP"/>
    </source>
</evidence>
<name>A0A0L0MJF1_9BURK</name>